<dbReference type="VEuPathDB" id="VectorBase:RSAN_054620"/>
<dbReference type="Pfam" id="PF10545">
    <property type="entry name" value="MADF_DNA_bdg"/>
    <property type="match status" value="1"/>
</dbReference>
<evidence type="ECO:0000313" key="3">
    <source>
        <dbReference type="Proteomes" id="UP000821837"/>
    </source>
</evidence>
<keyword evidence="3" id="KW-1185">Reference proteome</keyword>
<dbReference type="EMBL" id="JABSTV010001250">
    <property type="protein sequence ID" value="KAH7956371.1"/>
    <property type="molecule type" value="Genomic_DNA"/>
</dbReference>
<evidence type="ECO:0000313" key="2">
    <source>
        <dbReference type="EMBL" id="KAH7956371.1"/>
    </source>
</evidence>
<accession>A0A9D4PVC1</accession>
<reference evidence="2" key="1">
    <citation type="journal article" date="2020" name="Cell">
        <title>Large-Scale Comparative Analyses of Tick Genomes Elucidate Their Genetic Diversity and Vector Capacities.</title>
        <authorList>
            <consortium name="Tick Genome and Microbiome Consortium (TIGMIC)"/>
            <person name="Jia N."/>
            <person name="Wang J."/>
            <person name="Shi W."/>
            <person name="Du L."/>
            <person name="Sun Y."/>
            <person name="Zhan W."/>
            <person name="Jiang J.F."/>
            <person name="Wang Q."/>
            <person name="Zhang B."/>
            <person name="Ji P."/>
            <person name="Bell-Sakyi L."/>
            <person name="Cui X.M."/>
            <person name="Yuan T.T."/>
            <person name="Jiang B.G."/>
            <person name="Yang W.F."/>
            <person name="Lam T.T."/>
            <person name="Chang Q.C."/>
            <person name="Ding S.J."/>
            <person name="Wang X.J."/>
            <person name="Zhu J.G."/>
            <person name="Ruan X.D."/>
            <person name="Zhao L."/>
            <person name="Wei J.T."/>
            <person name="Ye R.Z."/>
            <person name="Que T.C."/>
            <person name="Du C.H."/>
            <person name="Zhou Y.H."/>
            <person name="Cheng J.X."/>
            <person name="Dai P.F."/>
            <person name="Guo W.B."/>
            <person name="Han X.H."/>
            <person name="Huang E.J."/>
            <person name="Li L.F."/>
            <person name="Wei W."/>
            <person name="Gao Y.C."/>
            <person name="Liu J.Z."/>
            <person name="Shao H.Z."/>
            <person name="Wang X."/>
            <person name="Wang C.C."/>
            <person name="Yang T.C."/>
            <person name="Huo Q.B."/>
            <person name="Li W."/>
            <person name="Chen H.Y."/>
            <person name="Chen S.E."/>
            <person name="Zhou L.G."/>
            <person name="Ni X.B."/>
            <person name="Tian J.H."/>
            <person name="Sheng Y."/>
            <person name="Liu T."/>
            <person name="Pan Y.S."/>
            <person name="Xia L.Y."/>
            <person name="Li J."/>
            <person name="Zhao F."/>
            <person name="Cao W.C."/>
        </authorList>
    </citation>
    <scope>NUCLEOTIDE SEQUENCE</scope>
    <source>
        <strain evidence="2">Rsan-2018</strain>
    </source>
</reference>
<dbReference type="AlphaFoldDB" id="A0A9D4PVC1"/>
<dbReference type="InterPro" id="IPR006578">
    <property type="entry name" value="MADF-dom"/>
</dbReference>
<reference evidence="2" key="2">
    <citation type="submission" date="2021-09" db="EMBL/GenBank/DDBJ databases">
        <authorList>
            <person name="Jia N."/>
            <person name="Wang J."/>
            <person name="Shi W."/>
            <person name="Du L."/>
            <person name="Sun Y."/>
            <person name="Zhan W."/>
            <person name="Jiang J."/>
            <person name="Wang Q."/>
            <person name="Zhang B."/>
            <person name="Ji P."/>
            <person name="Sakyi L.B."/>
            <person name="Cui X."/>
            <person name="Yuan T."/>
            <person name="Jiang B."/>
            <person name="Yang W."/>
            <person name="Lam T.T.-Y."/>
            <person name="Chang Q."/>
            <person name="Ding S."/>
            <person name="Wang X."/>
            <person name="Zhu J."/>
            <person name="Ruan X."/>
            <person name="Zhao L."/>
            <person name="Wei J."/>
            <person name="Que T."/>
            <person name="Du C."/>
            <person name="Cheng J."/>
            <person name="Dai P."/>
            <person name="Han X."/>
            <person name="Huang E."/>
            <person name="Gao Y."/>
            <person name="Liu J."/>
            <person name="Shao H."/>
            <person name="Ye R."/>
            <person name="Li L."/>
            <person name="Wei W."/>
            <person name="Wang X."/>
            <person name="Wang C."/>
            <person name="Huo Q."/>
            <person name="Li W."/>
            <person name="Guo W."/>
            <person name="Chen H."/>
            <person name="Chen S."/>
            <person name="Zhou L."/>
            <person name="Zhou L."/>
            <person name="Ni X."/>
            <person name="Tian J."/>
            <person name="Zhou Y."/>
            <person name="Sheng Y."/>
            <person name="Liu T."/>
            <person name="Pan Y."/>
            <person name="Xia L."/>
            <person name="Li J."/>
            <person name="Zhao F."/>
            <person name="Cao W."/>
        </authorList>
    </citation>
    <scope>NUCLEOTIDE SEQUENCE</scope>
    <source>
        <strain evidence="2">Rsan-2018</strain>
        <tissue evidence="2">Larvae</tissue>
    </source>
</reference>
<organism evidence="2 3">
    <name type="scientific">Rhipicephalus sanguineus</name>
    <name type="common">Brown dog tick</name>
    <name type="synonym">Ixodes sanguineus</name>
    <dbReference type="NCBI Taxonomy" id="34632"/>
    <lineage>
        <taxon>Eukaryota</taxon>
        <taxon>Metazoa</taxon>
        <taxon>Ecdysozoa</taxon>
        <taxon>Arthropoda</taxon>
        <taxon>Chelicerata</taxon>
        <taxon>Arachnida</taxon>
        <taxon>Acari</taxon>
        <taxon>Parasitiformes</taxon>
        <taxon>Ixodida</taxon>
        <taxon>Ixodoidea</taxon>
        <taxon>Ixodidae</taxon>
        <taxon>Rhipicephalinae</taxon>
        <taxon>Rhipicephalus</taxon>
        <taxon>Rhipicephalus</taxon>
    </lineage>
</organism>
<gene>
    <name evidence="2" type="ORF">HPB52_008703</name>
</gene>
<feature type="domain" description="MADF" evidence="1">
    <location>
        <begin position="22"/>
        <end position="87"/>
    </location>
</feature>
<evidence type="ECO:0000259" key="1">
    <source>
        <dbReference type="Pfam" id="PF10545"/>
    </source>
</evidence>
<dbReference type="Proteomes" id="UP000821837">
    <property type="component" value="Unassembled WGS sequence"/>
</dbReference>
<protein>
    <recommendedName>
        <fullName evidence="1">MADF domain-containing protein</fullName>
    </recommendedName>
</protein>
<comment type="caution">
    <text evidence="2">The sequence shown here is derived from an EMBL/GenBank/DDBJ whole genome shotgun (WGS) entry which is preliminary data.</text>
</comment>
<name>A0A9D4PVC1_RHISA</name>
<proteinExistence type="predicted"/>
<sequence length="317" mass="35010">MAAKSDTLVPSQSKNIHIAELLIEMVRNYLVLHDKRHPKHKDSLLKDDLWNKIGNELGLTERLAETVGEVQKSIEFLSAKYDSVLSTVSDSQAEVGELRAQCESLSTTVSAQDATIHTMNTEINALEQYTRRCNFEIHGLPIERNENLMSILGRVAESLESIAEGYAADTSTGREQVSLPHSSYYAMLLSAVPSLESTTTFKQQQSVTRTLRPAASANTELPALLVPDTCGFHEGLEVLMATDAPLNPPEEPSDVHHLQNALRDETIGRTLRLSSLCFKCHGRQPYGAKDLRQHVQDCDGTIVGGTFVRQRLLTATC</sequence>